<name>A0A943DF11_9FIRM</name>
<evidence type="ECO:0000313" key="2">
    <source>
        <dbReference type="EMBL" id="MBS5331348.1"/>
    </source>
</evidence>
<comment type="caution">
    <text evidence="2">The sequence shown here is derived from an EMBL/GenBank/DDBJ whole genome shotgun (WGS) entry which is preliminary data.</text>
</comment>
<evidence type="ECO:0000313" key="3">
    <source>
        <dbReference type="Proteomes" id="UP000759273"/>
    </source>
</evidence>
<dbReference type="Pfam" id="PF03837">
    <property type="entry name" value="RecT"/>
    <property type="match status" value="1"/>
</dbReference>
<gene>
    <name evidence="2" type="ORF">KHY36_02315</name>
</gene>
<dbReference type="GO" id="GO:0006259">
    <property type="term" value="P:DNA metabolic process"/>
    <property type="evidence" value="ECO:0007669"/>
    <property type="project" value="InterPro"/>
</dbReference>
<dbReference type="GO" id="GO:0003677">
    <property type="term" value="F:DNA binding"/>
    <property type="evidence" value="ECO:0007669"/>
    <property type="project" value="InterPro"/>
</dbReference>
<dbReference type="InterPro" id="IPR018330">
    <property type="entry name" value="RecT_fam"/>
</dbReference>
<feature type="compositionally biased region" description="Low complexity" evidence="1">
    <location>
        <begin position="289"/>
        <end position="303"/>
    </location>
</feature>
<dbReference type="Proteomes" id="UP000759273">
    <property type="component" value="Unassembled WGS sequence"/>
</dbReference>
<dbReference type="InterPro" id="IPR004590">
    <property type="entry name" value="ssDNA_annealing_RecT"/>
</dbReference>
<dbReference type="AlphaFoldDB" id="A0A943DF11"/>
<proteinExistence type="predicted"/>
<organism evidence="2 3">
    <name type="scientific">Subdoligranulum variabile</name>
    <dbReference type="NCBI Taxonomy" id="214851"/>
    <lineage>
        <taxon>Bacteria</taxon>
        <taxon>Bacillati</taxon>
        <taxon>Bacillota</taxon>
        <taxon>Clostridia</taxon>
        <taxon>Eubacteriales</taxon>
        <taxon>Oscillospiraceae</taxon>
        <taxon>Subdoligranulum</taxon>
    </lineage>
</organism>
<accession>A0A943DF11</accession>
<feature type="region of interest" description="Disordered" evidence="1">
    <location>
        <begin position="282"/>
        <end position="314"/>
    </location>
</feature>
<evidence type="ECO:0000256" key="1">
    <source>
        <dbReference type="SAM" id="MobiDB-lite"/>
    </source>
</evidence>
<sequence>MTQSLNSAPQKQKFSVAINSKMYQNLIASTLRDPARARRFSAAITSAVAVNPALQECDAGTILAGALLGESLNLSPSPQLGQYYLVPFKQKAKYDRDGNMIRPETTTATFVLGYKGYIQLALRSGQYKDLDVMVIKQGEYMGKDPETGKAKFQFIEDDDERETLPTIGYMAYFEYLNGFRKVVYWSKEKMMTHADTFSKAFSRQGYEDLIAGRVPEKDMWRYSSFWYKNFDDMAKKTLLRHIISRWGIMSIEMTTALEHDDAVNVADDGQIVTETVEAARASIPADAQEVPSAEPEAPAPTAEAEPEAVDISTL</sequence>
<reference evidence="2" key="1">
    <citation type="submission" date="2021-02" db="EMBL/GenBank/DDBJ databases">
        <title>Infant gut strain persistence is associated with maternal origin, phylogeny, and functional potential including surface adhesion and iron acquisition.</title>
        <authorList>
            <person name="Lou Y.C."/>
        </authorList>
    </citation>
    <scope>NUCLEOTIDE SEQUENCE</scope>
    <source>
        <strain evidence="2">L3_101_000M1_dasL3_101_000M1_concoct_87</strain>
    </source>
</reference>
<dbReference type="EMBL" id="JAGZGG010000003">
    <property type="protein sequence ID" value="MBS5331348.1"/>
    <property type="molecule type" value="Genomic_DNA"/>
</dbReference>
<dbReference type="NCBIfam" id="TIGR00616">
    <property type="entry name" value="rect"/>
    <property type="match status" value="1"/>
</dbReference>
<protein>
    <submittedName>
        <fullName evidence="2">Recombinase RecT</fullName>
    </submittedName>
</protein>